<dbReference type="InterPro" id="IPR003583">
    <property type="entry name" value="Hlx-hairpin-Hlx_DNA-bd_motif"/>
</dbReference>
<accession>A0A4Q0MHC7</accession>
<dbReference type="Proteomes" id="UP000289708">
    <property type="component" value="Unassembled WGS sequence"/>
</dbReference>
<feature type="domain" description="Helix-hairpin-helix DNA-binding motif class 1" evidence="1">
    <location>
        <begin position="61"/>
        <end position="80"/>
    </location>
</feature>
<dbReference type="SMART" id="SM00278">
    <property type="entry name" value="HhH1"/>
    <property type="match status" value="2"/>
</dbReference>
<dbReference type="GO" id="GO:0003677">
    <property type="term" value="F:DNA binding"/>
    <property type="evidence" value="ECO:0007669"/>
    <property type="project" value="InterPro"/>
</dbReference>
<dbReference type="Pfam" id="PF14229">
    <property type="entry name" value="DUF4332"/>
    <property type="match status" value="1"/>
</dbReference>
<dbReference type="EMBL" id="RYFI01000011">
    <property type="protein sequence ID" value="RXF72910.1"/>
    <property type="molecule type" value="Genomic_DNA"/>
</dbReference>
<organism evidence="2 3">
    <name type="scientific">Hansschlegelia zhihuaiae</name>
    <dbReference type="NCBI Taxonomy" id="405005"/>
    <lineage>
        <taxon>Bacteria</taxon>
        <taxon>Pseudomonadati</taxon>
        <taxon>Pseudomonadota</taxon>
        <taxon>Alphaproteobacteria</taxon>
        <taxon>Hyphomicrobiales</taxon>
        <taxon>Methylopilaceae</taxon>
        <taxon>Hansschlegelia</taxon>
    </lineage>
</organism>
<dbReference type="Gene3D" id="1.10.150.20">
    <property type="entry name" value="5' to 3' exonuclease, C-terminal subdomain"/>
    <property type="match status" value="2"/>
</dbReference>
<sequence>MSYPILSIEGVGPQRAEKLKMLGVRTTATLLERAKDPRGRKALAAASGIEEKKILRFANMADLMRLKGVGEEYAELLEAAGVDTVKELRTRNAANLTKAIVLLNEKKQLVRLLPSERTVAKWISQAKTMPAMMTY</sequence>
<dbReference type="RefSeq" id="WP_128777771.1">
    <property type="nucleotide sequence ID" value="NZ_RYFI01000011.1"/>
</dbReference>
<proteinExistence type="predicted"/>
<gene>
    <name evidence="2" type="ORF">EK403_12205</name>
</gene>
<evidence type="ECO:0000259" key="1">
    <source>
        <dbReference type="SMART" id="SM00278"/>
    </source>
</evidence>
<evidence type="ECO:0000313" key="2">
    <source>
        <dbReference type="EMBL" id="RXF72910.1"/>
    </source>
</evidence>
<name>A0A4Q0MHC7_9HYPH</name>
<dbReference type="AlphaFoldDB" id="A0A4Q0MHC7"/>
<feature type="domain" description="Helix-hairpin-helix DNA-binding motif class 1" evidence="1">
    <location>
        <begin position="3"/>
        <end position="22"/>
    </location>
</feature>
<keyword evidence="3" id="KW-1185">Reference proteome</keyword>
<reference evidence="2 3" key="1">
    <citation type="submission" date="2018-12" db="EMBL/GenBank/DDBJ databases">
        <title>bacterium Hansschlegelia zhihuaiae S113.</title>
        <authorList>
            <person name="He J."/>
        </authorList>
    </citation>
    <scope>NUCLEOTIDE SEQUENCE [LARGE SCALE GENOMIC DNA]</scope>
    <source>
        <strain evidence="2 3">S 113</strain>
    </source>
</reference>
<evidence type="ECO:0000313" key="3">
    <source>
        <dbReference type="Proteomes" id="UP000289708"/>
    </source>
</evidence>
<dbReference type="InterPro" id="IPR025567">
    <property type="entry name" value="DUF4332"/>
</dbReference>
<protein>
    <submittedName>
        <fullName evidence="2">DUF4332 domain-containing protein</fullName>
    </submittedName>
</protein>
<comment type="caution">
    <text evidence="2">The sequence shown here is derived from an EMBL/GenBank/DDBJ whole genome shotgun (WGS) entry which is preliminary data.</text>
</comment>
<dbReference type="OrthoDB" id="9794786at2"/>
<dbReference type="GO" id="GO:0006281">
    <property type="term" value="P:DNA repair"/>
    <property type="evidence" value="ECO:0007669"/>
    <property type="project" value="InterPro"/>
</dbReference>